<evidence type="ECO:0000256" key="2">
    <source>
        <dbReference type="SAM" id="SignalP"/>
    </source>
</evidence>
<keyword evidence="4" id="KW-1185">Reference proteome</keyword>
<dbReference type="PANTHER" id="PTHR18952">
    <property type="entry name" value="CARBONIC ANHYDRASE"/>
    <property type="match status" value="1"/>
</dbReference>
<dbReference type="GO" id="GO:0008270">
    <property type="term" value="F:zinc ion binding"/>
    <property type="evidence" value="ECO:0007669"/>
    <property type="project" value="InterPro"/>
</dbReference>
<accession>A0A914EDZ8</accession>
<evidence type="ECO:0000313" key="5">
    <source>
        <dbReference type="WBParaSite" id="ACRNAN_Path_791.g2992.t1"/>
    </source>
</evidence>
<evidence type="ECO:0000256" key="1">
    <source>
        <dbReference type="ARBA" id="ARBA00010718"/>
    </source>
</evidence>
<dbReference type="PROSITE" id="PS51144">
    <property type="entry name" value="ALPHA_CA_2"/>
    <property type="match status" value="1"/>
</dbReference>
<evidence type="ECO:0000259" key="3">
    <source>
        <dbReference type="PROSITE" id="PS51144"/>
    </source>
</evidence>
<feature type="domain" description="Alpha-carbonic anhydrase" evidence="3">
    <location>
        <begin position="22"/>
        <end position="284"/>
    </location>
</feature>
<feature type="signal peptide" evidence="2">
    <location>
        <begin position="1"/>
        <end position="20"/>
    </location>
</feature>
<dbReference type="Proteomes" id="UP000887540">
    <property type="component" value="Unplaced"/>
</dbReference>
<dbReference type="PANTHER" id="PTHR18952:SF208">
    <property type="entry name" value="CARBONIC ANHYDRASE XA-RELATED"/>
    <property type="match status" value="1"/>
</dbReference>
<dbReference type="InterPro" id="IPR001148">
    <property type="entry name" value="CA_dom"/>
</dbReference>
<organism evidence="4 6">
    <name type="scientific">Acrobeloides nanus</name>
    <dbReference type="NCBI Taxonomy" id="290746"/>
    <lineage>
        <taxon>Eukaryota</taxon>
        <taxon>Metazoa</taxon>
        <taxon>Ecdysozoa</taxon>
        <taxon>Nematoda</taxon>
        <taxon>Chromadorea</taxon>
        <taxon>Rhabditida</taxon>
        <taxon>Tylenchina</taxon>
        <taxon>Cephalobomorpha</taxon>
        <taxon>Cephaloboidea</taxon>
        <taxon>Cephalobidae</taxon>
        <taxon>Acrobeloides</taxon>
    </lineage>
</organism>
<comment type="similarity">
    <text evidence="1">Belongs to the alpha-carbonic anhydrase family.</text>
</comment>
<keyword evidence="2" id="KW-0732">Signal</keyword>
<dbReference type="SUPFAM" id="SSF51069">
    <property type="entry name" value="Carbonic anhydrase"/>
    <property type="match status" value="1"/>
</dbReference>
<dbReference type="WBParaSite" id="ACRNAN_scaffold7390.g17317.t1">
    <property type="protein sequence ID" value="ACRNAN_scaffold7390.g17317.t1"/>
    <property type="gene ID" value="ACRNAN_scaffold7390.g17317"/>
</dbReference>
<protein>
    <submittedName>
        <fullName evidence="5 6">Alpha-carbonic anhydrase domain-containing protein</fullName>
    </submittedName>
</protein>
<evidence type="ECO:0000313" key="6">
    <source>
        <dbReference type="WBParaSite" id="ACRNAN_scaffold7390.g17317.t1"/>
    </source>
</evidence>
<dbReference type="SMART" id="SM01057">
    <property type="entry name" value="Carb_anhydrase"/>
    <property type="match status" value="1"/>
</dbReference>
<reference evidence="5 6" key="1">
    <citation type="submission" date="2022-11" db="UniProtKB">
        <authorList>
            <consortium name="WormBaseParasite"/>
        </authorList>
    </citation>
    <scope>IDENTIFICATION</scope>
</reference>
<sequence length="347" mass="39171">MVQVFLDLFVFMAISKRIAADYPWTFDNDLFGGPDFWGLVSKTWRMCTVGQLQSPINIDPSRLLFDPGLTSIVIGHQQIEAEFRNAGPLPIVTVNDTNGASGQINVTGGPAGPYNYRLHHVMFHFGRLPDGEMGSEHTIDKVRFPAEIQLLCYNSDLYENFTQAMTQPRGLLALSFIVDIGDASNVELRKLTVASQSITYKDSVTTLTRFQPSGLLSNIRHYVTYEGSLTYPGCYETVTWVIMNNPIYITREDQTEIKQPNPVFMGPNYRPLKPLNGRLIRTNIDVKYESRSAGGTCPSNIYLDMGYRSNPRRLRNASRDPDKRDLAKHLSLETIDPLDSIENFDFV</sequence>
<dbReference type="Pfam" id="PF00194">
    <property type="entry name" value="Carb_anhydrase"/>
    <property type="match status" value="1"/>
</dbReference>
<dbReference type="Gene3D" id="3.10.200.10">
    <property type="entry name" value="Alpha carbonic anhydrase"/>
    <property type="match status" value="1"/>
</dbReference>
<dbReference type="WBParaSite" id="ACRNAN_Path_791.g2992.t1">
    <property type="protein sequence ID" value="ACRNAN_Path_791.g2992.t1"/>
    <property type="gene ID" value="ACRNAN_Path_791.g2992"/>
</dbReference>
<dbReference type="AlphaFoldDB" id="A0A914EDZ8"/>
<dbReference type="GO" id="GO:0004089">
    <property type="term" value="F:carbonate dehydratase activity"/>
    <property type="evidence" value="ECO:0007669"/>
    <property type="project" value="InterPro"/>
</dbReference>
<dbReference type="InterPro" id="IPR036398">
    <property type="entry name" value="CA_dom_sf"/>
</dbReference>
<dbReference type="InterPro" id="IPR023561">
    <property type="entry name" value="Carbonic_anhydrase_a-class"/>
</dbReference>
<feature type="chain" id="PRO_5041150314" evidence="2">
    <location>
        <begin position="21"/>
        <end position="347"/>
    </location>
</feature>
<dbReference type="GO" id="GO:0006730">
    <property type="term" value="P:one-carbon metabolic process"/>
    <property type="evidence" value="ECO:0007669"/>
    <property type="project" value="TreeGrafter"/>
</dbReference>
<name>A0A914EDZ8_9BILA</name>
<proteinExistence type="inferred from homology"/>
<evidence type="ECO:0000313" key="4">
    <source>
        <dbReference type="Proteomes" id="UP000887540"/>
    </source>
</evidence>